<dbReference type="Gene3D" id="3.10.120.10">
    <property type="entry name" value="Cytochrome b5-like heme/steroid binding domain"/>
    <property type="match status" value="1"/>
</dbReference>
<protein>
    <recommendedName>
        <fullName evidence="6">Delta 8-(E)-sphingolipid desaturase</fullName>
        <ecNumber evidence="5">1.14.19.18</ecNumber>
    </recommendedName>
</protein>
<comment type="pathway">
    <text evidence="3">Sphingolipid metabolism.</text>
</comment>
<evidence type="ECO:0000256" key="4">
    <source>
        <dbReference type="ARBA" id="ARBA00009295"/>
    </source>
</evidence>
<keyword evidence="13" id="KW-0443">Lipid metabolism</keyword>
<evidence type="ECO:0000256" key="9">
    <source>
        <dbReference type="ARBA" id="ARBA00022919"/>
    </source>
</evidence>
<name>A0A2N6NSL8_BEABA</name>
<dbReference type="Pfam" id="PF00173">
    <property type="entry name" value="Cyt-b5"/>
    <property type="match status" value="1"/>
</dbReference>
<dbReference type="PANTHER" id="PTHR19353">
    <property type="entry name" value="FATTY ACID DESATURASE 2"/>
    <property type="match status" value="1"/>
</dbReference>
<keyword evidence="9" id="KW-0746">Sphingolipid metabolism</keyword>
<dbReference type="InterPro" id="IPR001199">
    <property type="entry name" value="Cyt_B5-like_heme/steroid-bd"/>
</dbReference>
<dbReference type="AlphaFoldDB" id="A0A2N6NSL8"/>
<dbReference type="InterPro" id="IPR036400">
    <property type="entry name" value="Cyt_B5-like_heme/steroid_sf"/>
</dbReference>
<evidence type="ECO:0000256" key="1">
    <source>
        <dbReference type="ARBA" id="ARBA00004141"/>
    </source>
</evidence>
<dbReference type="SUPFAM" id="SSF55856">
    <property type="entry name" value="Cytochrome b5-like heme/steroid binding domain"/>
    <property type="match status" value="1"/>
</dbReference>
<keyword evidence="12" id="KW-0408">Iron</keyword>
<dbReference type="GO" id="GO:0016020">
    <property type="term" value="C:membrane"/>
    <property type="evidence" value="ECO:0007669"/>
    <property type="project" value="UniProtKB-SubCell"/>
</dbReference>
<evidence type="ECO:0000313" key="17">
    <source>
        <dbReference type="Proteomes" id="UP000235728"/>
    </source>
</evidence>
<dbReference type="PROSITE" id="PS50255">
    <property type="entry name" value="CYTOCHROME_B5_2"/>
    <property type="match status" value="1"/>
</dbReference>
<evidence type="ECO:0000259" key="15">
    <source>
        <dbReference type="PROSITE" id="PS50255"/>
    </source>
</evidence>
<organism evidence="16 17">
    <name type="scientific">Beauveria bassiana</name>
    <name type="common">White muscardine disease fungus</name>
    <name type="synonym">Tritirachium shiotae</name>
    <dbReference type="NCBI Taxonomy" id="176275"/>
    <lineage>
        <taxon>Eukaryota</taxon>
        <taxon>Fungi</taxon>
        <taxon>Dikarya</taxon>
        <taxon>Ascomycota</taxon>
        <taxon>Pezizomycotina</taxon>
        <taxon>Sordariomycetes</taxon>
        <taxon>Hypocreomycetidae</taxon>
        <taxon>Hypocreales</taxon>
        <taxon>Cordycipitaceae</taxon>
        <taxon>Beauveria</taxon>
    </lineage>
</organism>
<keyword evidence="8" id="KW-0479">Metal-binding</keyword>
<comment type="caution">
    <text evidence="16">The sequence shown here is derived from an EMBL/GenBank/DDBJ whole genome shotgun (WGS) entry which is preliminary data.</text>
</comment>
<gene>
    <name evidence="16" type="primary">SLD_2</name>
    <name evidence="16" type="ORF">BM221_002715</name>
</gene>
<evidence type="ECO:0000256" key="5">
    <source>
        <dbReference type="ARBA" id="ARBA00012019"/>
    </source>
</evidence>
<accession>A0A2N6NSL8</accession>
<keyword evidence="11" id="KW-0560">Oxidoreductase</keyword>
<dbReference type="GO" id="GO:0016717">
    <property type="term" value="F:oxidoreductase activity, acting on paired donors, with oxidation of a pair of donors resulting in the reduction of molecular oxygen to two molecules of water"/>
    <property type="evidence" value="ECO:0007669"/>
    <property type="project" value="TreeGrafter"/>
</dbReference>
<dbReference type="SMART" id="SM01117">
    <property type="entry name" value="Cyt-b5"/>
    <property type="match status" value="1"/>
</dbReference>
<evidence type="ECO:0000256" key="12">
    <source>
        <dbReference type="ARBA" id="ARBA00023004"/>
    </source>
</evidence>
<dbReference type="InterPro" id="IPR012171">
    <property type="entry name" value="Fatty_acid_desaturase"/>
</dbReference>
<comment type="similarity">
    <text evidence="4">Belongs to the fatty acid desaturase type 1 family.</text>
</comment>
<keyword evidence="14" id="KW-0472">Membrane</keyword>
<evidence type="ECO:0000256" key="13">
    <source>
        <dbReference type="ARBA" id="ARBA00023098"/>
    </source>
</evidence>
<sequence length="93" mass="10348">MQSAQSRAAVGGLSEKTMKSRTLPCMSRDEVEAMIADGRKIILVDNFVLKVDAWLKYHPGGEISILHMVGRDATDEVKAYVLHTQGVYLRMVL</sequence>
<evidence type="ECO:0000256" key="8">
    <source>
        <dbReference type="ARBA" id="ARBA00022723"/>
    </source>
</evidence>
<dbReference type="EMBL" id="MRVG01000003">
    <property type="protein sequence ID" value="PMB70265.1"/>
    <property type="molecule type" value="Genomic_DNA"/>
</dbReference>
<dbReference type="UniPathway" id="UPA00222"/>
<proteinExistence type="inferred from homology"/>
<evidence type="ECO:0000313" key="16">
    <source>
        <dbReference type="EMBL" id="PMB70265.1"/>
    </source>
</evidence>
<evidence type="ECO:0000256" key="2">
    <source>
        <dbReference type="ARBA" id="ARBA00004760"/>
    </source>
</evidence>
<evidence type="ECO:0000256" key="7">
    <source>
        <dbReference type="ARBA" id="ARBA00022692"/>
    </source>
</evidence>
<keyword evidence="7" id="KW-0812">Transmembrane</keyword>
<dbReference type="GO" id="GO:0046872">
    <property type="term" value="F:metal ion binding"/>
    <property type="evidence" value="ECO:0007669"/>
    <property type="project" value="UniProtKB-KW"/>
</dbReference>
<evidence type="ECO:0000256" key="3">
    <source>
        <dbReference type="ARBA" id="ARBA00004991"/>
    </source>
</evidence>
<evidence type="ECO:0000256" key="14">
    <source>
        <dbReference type="ARBA" id="ARBA00023136"/>
    </source>
</evidence>
<dbReference type="PANTHER" id="PTHR19353:SF30">
    <property type="entry name" value="DELTA 8-(E)-SPHINGOLIPID DESATURASE"/>
    <property type="match status" value="1"/>
</dbReference>
<dbReference type="Proteomes" id="UP000235728">
    <property type="component" value="Unassembled WGS sequence"/>
</dbReference>
<evidence type="ECO:0000256" key="11">
    <source>
        <dbReference type="ARBA" id="ARBA00023002"/>
    </source>
</evidence>
<keyword evidence="10" id="KW-1133">Transmembrane helix</keyword>
<feature type="domain" description="Cytochrome b5 heme-binding" evidence="15">
    <location>
        <begin position="23"/>
        <end position="93"/>
    </location>
</feature>
<dbReference type="EC" id="1.14.19.18" evidence="5"/>
<reference evidence="16 17" key="1">
    <citation type="journal article" date="2016" name="Appl. Microbiol. Biotechnol.">
        <title>Characterization of T-DNA insertion mutants with decreased virulence in the entomopathogenic fungus Beauveria bassiana JEF-007.</title>
        <authorList>
            <person name="Kim S."/>
            <person name="Lee S.J."/>
            <person name="Nai Y.S."/>
            <person name="Yu J.S."/>
            <person name="Lee M.R."/>
            <person name="Yang Y.T."/>
            <person name="Kim J.S."/>
        </authorList>
    </citation>
    <scope>NUCLEOTIDE SEQUENCE [LARGE SCALE GENOMIC DNA]</scope>
    <source>
        <strain evidence="16 17">JEF-007</strain>
    </source>
</reference>
<comment type="pathway">
    <text evidence="2">Lipid metabolism; sphingolipid metabolism.</text>
</comment>
<comment type="subcellular location">
    <subcellularLocation>
        <location evidence="1">Membrane</location>
        <topology evidence="1">Multi-pass membrane protein</topology>
    </subcellularLocation>
</comment>
<evidence type="ECO:0000256" key="6">
    <source>
        <dbReference type="ARBA" id="ARBA00016939"/>
    </source>
</evidence>
<evidence type="ECO:0000256" key="10">
    <source>
        <dbReference type="ARBA" id="ARBA00022989"/>
    </source>
</evidence>
<dbReference type="GO" id="GO:0006665">
    <property type="term" value="P:sphingolipid metabolic process"/>
    <property type="evidence" value="ECO:0007669"/>
    <property type="project" value="UniProtKB-UniPathway"/>
</dbReference>